<dbReference type="Pfam" id="PF08387">
    <property type="entry name" value="FBD"/>
    <property type="match status" value="1"/>
</dbReference>
<protein>
    <recommendedName>
        <fullName evidence="1">FBD domain-containing protein</fullName>
    </recommendedName>
</protein>
<accession>A0A397ZPV0</accession>
<evidence type="ECO:0000259" key="1">
    <source>
        <dbReference type="SMART" id="SM00579"/>
    </source>
</evidence>
<name>A0A397ZPV0_BRACM</name>
<dbReference type="InterPro" id="IPR006566">
    <property type="entry name" value="FBD"/>
</dbReference>
<evidence type="ECO:0000313" key="3">
    <source>
        <dbReference type="Proteomes" id="UP000264353"/>
    </source>
</evidence>
<dbReference type="AlphaFoldDB" id="A0A397ZPV0"/>
<dbReference type="PANTHER" id="PTHR31900:SF34">
    <property type="entry name" value="EMB|CAB62440.1-RELATED"/>
    <property type="match status" value="1"/>
</dbReference>
<dbReference type="Proteomes" id="UP000264353">
    <property type="component" value="Chromosome A4"/>
</dbReference>
<organism evidence="2 3">
    <name type="scientific">Brassica campestris</name>
    <name type="common">Field mustard</name>
    <dbReference type="NCBI Taxonomy" id="3711"/>
    <lineage>
        <taxon>Eukaryota</taxon>
        <taxon>Viridiplantae</taxon>
        <taxon>Streptophyta</taxon>
        <taxon>Embryophyta</taxon>
        <taxon>Tracheophyta</taxon>
        <taxon>Spermatophyta</taxon>
        <taxon>Magnoliopsida</taxon>
        <taxon>eudicotyledons</taxon>
        <taxon>Gunneridae</taxon>
        <taxon>Pentapetalae</taxon>
        <taxon>rosids</taxon>
        <taxon>malvids</taxon>
        <taxon>Brassicales</taxon>
        <taxon>Brassicaceae</taxon>
        <taxon>Brassiceae</taxon>
        <taxon>Brassica</taxon>
    </lineage>
</organism>
<proteinExistence type="predicted"/>
<evidence type="ECO:0000313" key="2">
    <source>
        <dbReference type="EMBL" id="RID67637.1"/>
    </source>
</evidence>
<dbReference type="InterPro" id="IPR050232">
    <property type="entry name" value="FBL13/AtMIF1-like"/>
</dbReference>
<reference evidence="2 3" key="1">
    <citation type="submission" date="2018-06" db="EMBL/GenBank/DDBJ databases">
        <title>WGS assembly of Brassica rapa FPsc.</title>
        <authorList>
            <person name="Bowman J."/>
            <person name="Kohchi T."/>
            <person name="Yamato K."/>
            <person name="Jenkins J."/>
            <person name="Shu S."/>
            <person name="Ishizaki K."/>
            <person name="Yamaoka S."/>
            <person name="Nishihama R."/>
            <person name="Nakamura Y."/>
            <person name="Berger F."/>
            <person name="Adam C."/>
            <person name="Aki S."/>
            <person name="Althoff F."/>
            <person name="Araki T."/>
            <person name="Arteaga-Vazquez M."/>
            <person name="Balasubrmanian S."/>
            <person name="Bauer D."/>
            <person name="Boehm C."/>
            <person name="Briginshaw L."/>
            <person name="Caballero-Perez J."/>
            <person name="Catarino B."/>
            <person name="Chen F."/>
            <person name="Chiyoda S."/>
            <person name="Chovatia M."/>
            <person name="Davies K."/>
            <person name="Delmans M."/>
            <person name="Demura T."/>
            <person name="Dierschke T."/>
            <person name="Dolan L."/>
            <person name="Dorantes-Acosta A."/>
            <person name="Eklund D."/>
            <person name="Florent S."/>
            <person name="Flores-Sandoval E."/>
            <person name="Fujiyama A."/>
            <person name="Fukuzawa H."/>
            <person name="Galik B."/>
            <person name="Grimanelli D."/>
            <person name="Grimwood J."/>
            <person name="Grossniklaus U."/>
            <person name="Hamada T."/>
            <person name="Haseloff J."/>
            <person name="Hetherington A."/>
            <person name="Higo A."/>
            <person name="Hirakawa Y."/>
            <person name="Hundley H."/>
            <person name="Ikeda Y."/>
            <person name="Inoue K."/>
            <person name="Inoue S."/>
            <person name="Ishida S."/>
            <person name="Jia Q."/>
            <person name="Kakita M."/>
            <person name="Kanazawa T."/>
            <person name="Kawai Y."/>
            <person name="Kawashima T."/>
            <person name="Kennedy M."/>
            <person name="Kinose K."/>
            <person name="Kinoshita T."/>
            <person name="Kohara Y."/>
            <person name="Koide E."/>
            <person name="Komatsu K."/>
            <person name="Kopischke S."/>
            <person name="Kubo M."/>
            <person name="Kyozuka J."/>
            <person name="Lagercrantz U."/>
            <person name="Lin S."/>
            <person name="Lindquist E."/>
            <person name="Lipzen A."/>
            <person name="Lu C."/>
            <person name="Luna E."/>
            <person name="Martienssen R."/>
            <person name="Minamino N."/>
            <person name="Mizutani M."/>
            <person name="Mizutani M."/>
            <person name="Mochizuki N."/>
            <person name="Monte I."/>
            <person name="Mosher R."/>
            <person name="Nagasaki H."/>
            <person name="Nakagami H."/>
            <person name="Naramoto S."/>
            <person name="Nishitani K."/>
            <person name="Ohtani M."/>
            <person name="Okamoto T."/>
            <person name="Okumura M."/>
            <person name="Phillips J."/>
            <person name="Pollak B."/>
            <person name="Reinders A."/>
            <person name="Roevekamp M."/>
            <person name="Sano R."/>
            <person name="Sawa S."/>
            <person name="Schmid M."/>
            <person name="Shirakawa M."/>
            <person name="Solano R."/>
            <person name="Spunde A."/>
            <person name="Suetsugu N."/>
            <person name="Sugano S."/>
            <person name="Sugiyama A."/>
            <person name="Sun R."/>
            <person name="Suzuki Y."/>
            <person name="Takenaka M."/>
            <person name="Takezawa D."/>
            <person name="Tomogane H."/>
            <person name="Tsuzuki M."/>
            <person name="Ueda T."/>
            <person name="Umeda M."/>
            <person name="Ward J."/>
            <person name="Watanabe Y."/>
            <person name="Yazaki K."/>
            <person name="Yokoyama R."/>
            <person name="Yoshitake Y."/>
            <person name="Yotsui I."/>
            <person name="Zachgo S."/>
            <person name="Schmutz J."/>
        </authorList>
    </citation>
    <scope>NUCLEOTIDE SEQUENCE [LARGE SCALE GENOMIC DNA]</scope>
    <source>
        <strain evidence="3">cv. B-3</strain>
    </source>
</reference>
<sequence>MLMSDDYFPNIINFVTSLSSVLSLELCLNTDQMIMYCSTIKFSRLTKCKILPCDSDWMDSLVPLLQNTPKLKFLTVDYRSTHQPPIASALWSTMSHHYYPECLYSSLEKFELIDYTGKEEEKELVEYILITAMCLNTVTISLRHGLPTQDTETMMDKLEAMSKLSITSQLLFKSSKP</sequence>
<dbReference type="PANTHER" id="PTHR31900">
    <property type="entry name" value="F-BOX/RNI SUPERFAMILY PROTEIN-RELATED"/>
    <property type="match status" value="1"/>
</dbReference>
<gene>
    <name evidence="2" type="ORF">BRARA_D02712</name>
</gene>
<feature type="domain" description="FBD" evidence="1">
    <location>
        <begin position="101"/>
        <end position="173"/>
    </location>
</feature>
<dbReference type="SMART" id="SM00579">
    <property type="entry name" value="FBD"/>
    <property type="match status" value="1"/>
</dbReference>
<dbReference type="EMBL" id="CM010631">
    <property type="protein sequence ID" value="RID67637.1"/>
    <property type="molecule type" value="Genomic_DNA"/>
</dbReference>